<dbReference type="PANTHER" id="PTHR47966:SF51">
    <property type="entry name" value="BETA-SITE APP-CLEAVING ENZYME, ISOFORM A-RELATED"/>
    <property type="match status" value="1"/>
</dbReference>
<dbReference type="InterPro" id="IPR033121">
    <property type="entry name" value="PEPTIDASE_A1"/>
</dbReference>
<organism evidence="7">
    <name type="scientific">Psilocybe cubensis</name>
    <name type="common">Psychedelic mushroom</name>
    <name type="synonym">Stropharia cubensis</name>
    <dbReference type="NCBI Taxonomy" id="181762"/>
    <lineage>
        <taxon>Eukaryota</taxon>
        <taxon>Fungi</taxon>
        <taxon>Dikarya</taxon>
        <taxon>Basidiomycota</taxon>
        <taxon>Agaricomycotina</taxon>
        <taxon>Agaricomycetes</taxon>
        <taxon>Agaricomycetidae</taxon>
        <taxon>Agaricales</taxon>
        <taxon>Agaricineae</taxon>
        <taxon>Strophariaceae</taxon>
        <taxon>Psilocybe</taxon>
    </lineage>
</organism>
<protein>
    <recommendedName>
        <fullName evidence="6">Peptidase A1 domain-containing protein</fullName>
    </recommendedName>
</protein>
<keyword evidence="4" id="KW-0645">Protease</keyword>
<accession>A0A8H7Y6S5</accession>
<dbReference type="SUPFAM" id="SSF50630">
    <property type="entry name" value="Acid proteases"/>
    <property type="match status" value="1"/>
</dbReference>
<dbReference type="InterPro" id="IPR001461">
    <property type="entry name" value="Aspartic_peptidase_A1"/>
</dbReference>
<dbReference type="EMBL" id="JAFIQS010000001">
    <property type="protein sequence ID" value="KAG5173487.1"/>
    <property type="molecule type" value="Genomic_DNA"/>
</dbReference>
<dbReference type="InterPro" id="IPR034164">
    <property type="entry name" value="Pepsin-like_dom"/>
</dbReference>
<comment type="similarity">
    <text evidence="1 4">Belongs to the peptidase A1 family.</text>
</comment>
<feature type="active site" evidence="3">
    <location>
        <position position="102"/>
    </location>
</feature>
<evidence type="ECO:0000313" key="7">
    <source>
        <dbReference type="EMBL" id="KAG5173487.1"/>
    </source>
</evidence>
<evidence type="ECO:0000256" key="2">
    <source>
        <dbReference type="ARBA" id="ARBA00022750"/>
    </source>
</evidence>
<dbReference type="PRINTS" id="PR00792">
    <property type="entry name" value="PEPSIN"/>
</dbReference>
<proteinExistence type="inferred from homology"/>
<feature type="active site" evidence="3">
    <location>
        <position position="283"/>
    </location>
</feature>
<dbReference type="Pfam" id="PF00026">
    <property type="entry name" value="Asp"/>
    <property type="match status" value="1"/>
</dbReference>
<keyword evidence="5" id="KW-0732">Signal</keyword>
<evidence type="ECO:0000256" key="4">
    <source>
        <dbReference type="RuleBase" id="RU000454"/>
    </source>
</evidence>
<dbReference type="OrthoDB" id="660550at2759"/>
<gene>
    <name evidence="7" type="ORF">JR316_000144</name>
</gene>
<feature type="signal peptide" evidence="5">
    <location>
        <begin position="1"/>
        <end position="18"/>
    </location>
</feature>
<keyword evidence="2 4" id="KW-0064">Aspartyl protease</keyword>
<feature type="chain" id="PRO_5034518233" description="Peptidase A1 domain-containing protein" evidence="5">
    <location>
        <begin position="19"/>
        <end position="411"/>
    </location>
</feature>
<dbReference type="PROSITE" id="PS51767">
    <property type="entry name" value="PEPTIDASE_A1"/>
    <property type="match status" value="1"/>
</dbReference>
<evidence type="ECO:0000256" key="3">
    <source>
        <dbReference type="PIRSR" id="PIRSR601461-1"/>
    </source>
</evidence>
<reference evidence="7" key="1">
    <citation type="submission" date="2021-02" db="EMBL/GenBank/DDBJ databases">
        <title>Psilocybe cubensis genome.</title>
        <authorList>
            <person name="Mckernan K.J."/>
            <person name="Crawford S."/>
            <person name="Trippe A."/>
            <person name="Kane L.T."/>
            <person name="Mclaughlin S."/>
        </authorList>
    </citation>
    <scope>NUCLEOTIDE SEQUENCE [LARGE SCALE GENOMIC DNA]</scope>
    <source>
        <strain evidence="7">MGC-MH-2018</strain>
    </source>
</reference>
<keyword evidence="4" id="KW-0378">Hydrolase</keyword>
<dbReference type="CDD" id="cd05471">
    <property type="entry name" value="pepsin_like"/>
    <property type="match status" value="1"/>
</dbReference>
<dbReference type="Gene3D" id="2.40.70.10">
    <property type="entry name" value="Acid Proteases"/>
    <property type="match status" value="2"/>
</dbReference>
<evidence type="ECO:0000256" key="1">
    <source>
        <dbReference type="ARBA" id="ARBA00007447"/>
    </source>
</evidence>
<name>A0A8H7Y6S5_PSICU</name>
<dbReference type="GO" id="GO:0006508">
    <property type="term" value="P:proteolysis"/>
    <property type="evidence" value="ECO:0007669"/>
    <property type="project" value="UniProtKB-KW"/>
</dbReference>
<dbReference type="PANTHER" id="PTHR47966">
    <property type="entry name" value="BETA-SITE APP-CLEAVING ENZYME, ISOFORM A-RELATED"/>
    <property type="match status" value="1"/>
</dbReference>
<comment type="caution">
    <text evidence="7">The sequence shown here is derived from an EMBL/GenBank/DDBJ whole genome shotgun (WGS) entry which is preliminary data.</text>
</comment>
<evidence type="ECO:0000259" key="6">
    <source>
        <dbReference type="PROSITE" id="PS51767"/>
    </source>
</evidence>
<feature type="domain" description="Peptidase A1" evidence="6">
    <location>
        <begin position="84"/>
        <end position="401"/>
    </location>
</feature>
<dbReference type="InterPro" id="IPR001969">
    <property type="entry name" value="Aspartic_peptidase_AS"/>
</dbReference>
<dbReference type="PROSITE" id="PS00141">
    <property type="entry name" value="ASP_PROTEASE"/>
    <property type="match status" value="2"/>
</dbReference>
<evidence type="ECO:0000256" key="5">
    <source>
        <dbReference type="SAM" id="SignalP"/>
    </source>
</evidence>
<dbReference type="GO" id="GO:0004190">
    <property type="term" value="F:aspartic-type endopeptidase activity"/>
    <property type="evidence" value="ECO:0007669"/>
    <property type="project" value="UniProtKB-KW"/>
</dbReference>
<dbReference type="AlphaFoldDB" id="A0A8H7Y6S5"/>
<dbReference type="InterPro" id="IPR021109">
    <property type="entry name" value="Peptidase_aspartic_dom_sf"/>
</dbReference>
<sequence length="411" mass="43306">MVPSSLLATLILAAIVSANPILINTSPVTLPLSRRTNFTSVHNLLKRDQTRAKFFKAKGIAKATGNNFHEDFINEPITNQAVTYVANVGIGSPPTTYSLLIDTGSSNTWVGANKAYVKTGTSVKTSNTVSVKYGSGSFSGVEFTDTVTLASGLVIKKQSIGVASEFEGFDGVDGILGIGPVDLTIGTLSEAFDTAVPTVTDNLFTEGITASNEIAISFKPTVVEDDVNGEITWGGIDSSKFTGPMTYIPMTSTSPADQYWGIDQSVRYGSSNTILSTTAGIVDTGTTLILLATDAFKKYQTATKATLDSTTGLLKLSSANFNALQSLFFIAGGTTFELTANAQIWPRALNADIGGVAGNIYVVVADMGTPSGQGLDFINGFTFLERFYSVYDTGRGRVGLAATPFTKSNIN</sequence>